<evidence type="ECO:0000313" key="10">
    <source>
        <dbReference type="EMBL" id="MBB5643220.1"/>
    </source>
</evidence>
<evidence type="ECO:0000256" key="2">
    <source>
        <dbReference type="ARBA" id="ARBA00022448"/>
    </source>
</evidence>
<dbReference type="AlphaFoldDB" id="A0A7W9A067"/>
<evidence type="ECO:0000256" key="1">
    <source>
        <dbReference type="ARBA" id="ARBA00004651"/>
    </source>
</evidence>
<dbReference type="CDD" id="cd06261">
    <property type="entry name" value="TM_PBP2"/>
    <property type="match status" value="1"/>
</dbReference>
<feature type="transmembrane region" description="Helical" evidence="8">
    <location>
        <begin position="15"/>
        <end position="41"/>
    </location>
</feature>
<comment type="caution">
    <text evidence="10">The sequence shown here is derived from an EMBL/GenBank/DDBJ whole genome shotgun (WGS) entry which is preliminary data.</text>
</comment>
<dbReference type="Pfam" id="PF00528">
    <property type="entry name" value="BPD_transp_1"/>
    <property type="match status" value="1"/>
</dbReference>
<keyword evidence="4 8" id="KW-0812">Transmembrane</keyword>
<organism evidence="10 11">
    <name type="scientific">Cryobacterium roopkundense</name>
    <dbReference type="NCBI Taxonomy" id="1001240"/>
    <lineage>
        <taxon>Bacteria</taxon>
        <taxon>Bacillati</taxon>
        <taxon>Actinomycetota</taxon>
        <taxon>Actinomycetes</taxon>
        <taxon>Micrococcales</taxon>
        <taxon>Microbacteriaceae</taxon>
        <taxon>Cryobacterium</taxon>
    </lineage>
</organism>
<evidence type="ECO:0000256" key="5">
    <source>
        <dbReference type="ARBA" id="ARBA00022970"/>
    </source>
</evidence>
<keyword evidence="6 8" id="KW-1133">Transmembrane helix</keyword>
<name>A0A7W9A067_9MICO</name>
<dbReference type="PANTHER" id="PTHR30614:SF0">
    <property type="entry name" value="L-CYSTINE TRANSPORT SYSTEM PERMEASE PROTEIN TCYL"/>
    <property type="match status" value="1"/>
</dbReference>
<accession>A0A7W9A067</accession>
<gene>
    <name evidence="10" type="ORF">BJ997_003768</name>
</gene>
<dbReference type="InterPro" id="IPR043429">
    <property type="entry name" value="ArtM/GltK/GlnP/TcyL/YhdX-like"/>
</dbReference>
<dbReference type="Proteomes" id="UP000561726">
    <property type="component" value="Unassembled WGS sequence"/>
</dbReference>
<sequence>MDAVFDYSGLLVQGLGVTILVTVLGAILTIVVAFIAGLCSLSTHRWLRWPATFFVEFFRGTGLLVQMFWFFYALPFLGIELAPLVAGVLALGLNEGAYAAEVVRGTIRSRAKGQTEAAIALGMTPALRMRRILIPQSIPAMLPAFGNVMVDLLKNTSLVSLVTVSDLTWRAFTARTVTGQTVELFLTILVLYYLLSLLIGWLIRYLEKRFALDRKSLAKAKPLKALAGRFSS</sequence>
<dbReference type="NCBIfam" id="TIGR01726">
    <property type="entry name" value="HEQRo_perm_3TM"/>
    <property type="match status" value="1"/>
</dbReference>
<dbReference type="GO" id="GO:0006865">
    <property type="term" value="P:amino acid transport"/>
    <property type="evidence" value="ECO:0007669"/>
    <property type="project" value="UniProtKB-KW"/>
</dbReference>
<dbReference type="InterPro" id="IPR035906">
    <property type="entry name" value="MetI-like_sf"/>
</dbReference>
<dbReference type="InterPro" id="IPR014342">
    <property type="entry name" value="Ectoine_EhuC"/>
</dbReference>
<dbReference type="Gene3D" id="1.10.3720.10">
    <property type="entry name" value="MetI-like"/>
    <property type="match status" value="1"/>
</dbReference>
<reference evidence="10 11" key="1">
    <citation type="submission" date="2020-08" db="EMBL/GenBank/DDBJ databases">
        <title>Sequencing the genomes of 1000 actinobacteria strains.</title>
        <authorList>
            <person name="Klenk H.-P."/>
        </authorList>
    </citation>
    <scope>NUCLEOTIDE SEQUENCE [LARGE SCALE GENOMIC DNA]</scope>
    <source>
        <strain evidence="10 11">DSM 21065</strain>
    </source>
</reference>
<keyword evidence="2 8" id="KW-0813">Transport</keyword>
<keyword evidence="5" id="KW-0029">Amino-acid transport</keyword>
<dbReference type="GO" id="GO:0022857">
    <property type="term" value="F:transmembrane transporter activity"/>
    <property type="evidence" value="ECO:0007669"/>
    <property type="project" value="InterPro"/>
</dbReference>
<evidence type="ECO:0000313" key="11">
    <source>
        <dbReference type="Proteomes" id="UP000561726"/>
    </source>
</evidence>
<dbReference type="NCBIfam" id="TIGR03004">
    <property type="entry name" value="ectoine_ehuC"/>
    <property type="match status" value="1"/>
</dbReference>
<dbReference type="GO" id="GO:0043190">
    <property type="term" value="C:ATP-binding cassette (ABC) transporter complex"/>
    <property type="evidence" value="ECO:0007669"/>
    <property type="project" value="InterPro"/>
</dbReference>
<comment type="similarity">
    <text evidence="8">Belongs to the binding-protein-dependent transport system permease family.</text>
</comment>
<evidence type="ECO:0000256" key="4">
    <source>
        <dbReference type="ARBA" id="ARBA00022692"/>
    </source>
</evidence>
<keyword evidence="7 8" id="KW-0472">Membrane</keyword>
<dbReference type="PROSITE" id="PS50928">
    <property type="entry name" value="ABC_TM1"/>
    <property type="match status" value="1"/>
</dbReference>
<dbReference type="OrthoDB" id="92598at2"/>
<feature type="domain" description="ABC transmembrane type-1" evidence="9">
    <location>
        <begin position="15"/>
        <end position="203"/>
    </location>
</feature>
<evidence type="ECO:0000256" key="6">
    <source>
        <dbReference type="ARBA" id="ARBA00022989"/>
    </source>
</evidence>
<comment type="subcellular location">
    <subcellularLocation>
        <location evidence="1 8">Cell membrane</location>
        <topology evidence="1 8">Multi-pass membrane protein</topology>
    </subcellularLocation>
</comment>
<dbReference type="RefSeq" id="WP_052542362.1">
    <property type="nucleotide sequence ID" value="NZ_JACHBQ010000001.1"/>
</dbReference>
<dbReference type="PANTHER" id="PTHR30614">
    <property type="entry name" value="MEMBRANE COMPONENT OF AMINO ACID ABC TRANSPORTER"/>
    <property type="match status" value="1"/>
</dbReference>
<dbReference type="InterPro" id="IPR000515">
    <property type="entry name" value="MetI-like"/>
</dbReference>
<evidence type="ECO:0000256" key="3">
    <source>
        <dbReference type="ARBA" id="ARBA00022475"/>
    </source>
</evidence>
<dbReference type="InterPro" id="IPR010065">
    <property type="entry name" value="AA_ABC_transptr_permease_3TM"/>
</dbReference>
<dbReference type="SUPFAM" id="SSF161098">
    <property type="entry name" value="MetI-like"/>
    <property type="match status" value="1"/>
</dbReference>
<keyword evidence="3" id="KW-1003">Cell membrane</keyword>
<feature type="transmembrane region" description="Helical" evidence="8">
    <location>
        <begin position="184"/>
        <end position="206"/>
    </location>
</feature>
<evidence type="ECO:0000259" key="9">
    <source>
        <dbReference type="PROSITE" id="PS50928"/>
    </source>
</evidence>
<protein>
    <submittedName>
        <fullName evidence="10">Polar amino acid transport system permease protein</fullName>
    </submittedName>
</protein>
<evidence type="ECO:0000256" key="8">
    <source>
        <dbReference type="RuleBase" id="RU363032"/>
    </source>
</evidence>
<evidence type="ECO:0000256" key="7">
    <source>
        <dbReference type="ARBA" id="ARBA00023136"/>
    </source>
</evidence>
<dbReference type="EMBL" id="JACHBQ010000001">
    <property type="protein sequence ID" value="MBB5643220.1"/>
    <property type="molecule type" value="Genomic_DNA"/>
</dbReference>
<proteinExistence type="inferred from homology"/>